<dbReference type="EMBL" id="AP023367">
    <property type="protein sequence ID" value="BCJ92602.1"/>
    <property type="molecule type" value="Genomic_DNA"/>
</dbReference>
<sequence length="96" mass="10728">MTIEVALLISGVSLAFGIYTGIAAIKRNQKTDAKQDASELTTVIVKLENIGNGITEIKAEMTNVKNDIKDDRERIIRLEESAKQAHKRLDNIELYK</sequence>
<organism evidence="1 2">
    <name type="scientific">Anaerocolumna cellulosilytica</name>
    <dbReference type="NCBI Taxonomy" id="433286"/>
    <lineage>
        <taxon>Bacteria</taxon>
        <taxon>Bacillati</taxon>
        <taxon>Bacillota</taxon>
        <taxon>Clostridia</taxon>
        <taxon>Lachnospirales</taxon>
        <taxon>Lachnospiraceae</taxon>
        <taxon>Anaerocolumna</taxon>
    </lineage>
</organism>
<evidence type="ECO:0000313" key="2">
    <source>
        <dbReference type="Proteomes" id="UP000515561"/>
    </source>
</evidence>
<gene>
    <name evidence="1" type="ORF">acsn021_01710</name>
</gene>
<proteinExistence type="predicted"/>
<dbReference type="RefSeq" id="WP_184095695.1">
    <property type="nucleotide sequence ID" value="NZ_AP023367.1"/>
</dbReference>
<evidence type="ECO:0000313" key="1">
    <source>
        <dbReference type="EMBL" id="BCJ92602.1"/>
    </source>
</evidence>
<dbReference type="Proteomes" id="UP000515561">
    <property type="component" value="Chromosome"/>
</dbReference>
<keyword evidence="2" id="KW-1185">Reference proteome</keyword>
<dbReference type="AlphaFoldDB" id="A0A6S6QZA8"/>
<reference evidence="1 2" key="1">
    <citation type="journal article" date="2016" name="Int. J. Syst. Evol. Microbiol.">
        <title>Descriptions of Anaerotaenia torta gen. nov., sp. nov. and Anaerocolumna cellulosilytica gen. nov., sp. nov. isolated from a methanogenic reactor of cattle waste.</title>
        <authorList>
            <person name="Uek A."/>
            <person name="Ohtaki Y."/>
            <person name="Kaku N."/>
            <person name="Ueki K."/>
        </authorList>
    </citation>
    <scope>NUCLEOTIDE SEQUENCE [LARGE SCALE GENOMIC DNA]</scope>
    <source>
        <strain evidence="1 2">SN021</strain>
    </source>
</reference>
<accession>A0A6S6QZA8</accession>
<protein>
    <submittedName>
        <fullName evidence="1">Uncharacterized protein</fullName>
    </submittedName>
</protein>
<dbReference type="KEGG" id="acel:acsn021_01710"/>
<name>A0A6S6QZA8_9FIRM</name>